<evidence type="ECO:0000256" key="2">
    <source>
        <dbReference type="ARBA" id="ARBA00023043"/>
    </source>
</evidence>
<feature type="compositionally biased region" description="Low complexity" evidence="4">
    <location>
        <begin position="1862"/>
        <end position="1872"/>
    </location>
</feature>
<feature type="compositionally biased region" description="Acidic residues" evidence="4">
    <location>
        <begin position="1846"/>
        <end position="1861"/>
    </location>
</feature>
<evidence type="ECO:0000313" key="6">
    <source>
        <dbReference type="EMBL" id="KAK3320315.1"/>
    </source>
</evidence>
<feature type="region of interest" description="Disordered" evidence="4">
    <location>
        <begin position="1843"/>
        <end position="1872"/>
    </location>
</feature>
<evidence type="ECO:0000256" key="1">
    <source>
        <dbReference type="ARBA" id="ARBA00022737"/>
    </source>
</evidence>
<feature type="compositionally biased region" description="Low complexity" evidence="4">
    <location>
        <begin position="1"/>
        <end position="14"/>
    </location>
</feature>
<proteinExistence type="predicted"/>
<dbReference type="InterPro" id="IPR002110">
    <property type="entry name" value="Ankyrin_rpt"/>
</dbReference>
<reference evidence="6" key="1">
    <citation type="journal article" date="2023" name="Mol. Phylogenet. Evol.">
        <title>Genome-scale phylogeny and comparative genomics of the fungal order Sordariales.</title>
        <authorList>
            <person name="Hensen N."/>
            <person name="Bonometti L."/>
            <person name="Westerberg I."/>
            <person name="Brannstrom I.O."/>
            <person name="Guillou S."/>
            <person name="Cros-Aarteil S."/>
            <person name="Calhoun S."/>
            <person name="Haridas S."/>
            <person name="Kuo A."/>
            <person name="Mondo S."/>
            <person name="Pangilinan J."/>
            <person name="Riley R."/>
            <person name="LaButti K."/>
            <person name="Andreopoulos B."/>
            <person name="Lipzen A."/>
            <person name="Chen C."/>
            <person name="Yan M."/>
            <person name="Daum C."/>
            <person name="Ng V."/>
            <person name="Clum A."/>
            <person name="Steindorff A."/>
            <person name="Ohm R.A."/>
            <person name="Martin F."/>
            <person name="Silar P."/>
            <person name="Natvig D.O."/>
            <person name="Lalanne C."/>
            <person name="Gautier V."/>
            <person name="Ament-Velasquez S.L."/>
            <person name="Kruys A."/>
            <person name="Hutchinson M.I."/>
            <person name="Powell A.J."/>
            <person name="Barry K."/>
            <person name="Miller A.N."/>
            <person name="Grigoriev I.V."/>
            <person name="Debuchy R."/>
            <person name="Gladieux P."/>
            <person name="Hiltunen Thoren M."/>
            <person name="Johannesson H."/>
        </authorList>
    </citation>
    <scope>NUCLEOTIDE SEQUENCE</scope>
    <source>
        <strain evidence="6">SMH4131-1</strain>
    </source>
</reference>
<feature type="repeat" description="ANK" evidence="3">
    <location>
        <begin position="1140"/>
        <end position="1172"/>
    </location>
</feature>
<evidence type="ECO:0000256" key="4">
    <source>
        <dbReference type="SAM" id="MobiDB-lite"/>
    </source>
</evidence>
<dbReference type="CDD" id="cd02249">
    <property type="entry name" value="ZZ"/>
    <property type="match status" value="1"/>
</dbReference>
<dbReference type="SUPFAM" id="SSF57850">
    <property type="entry name" value="RING/U-box"/>
    <property type="match status" value="1"/>
</dbReference>
<keyword evidence="7" id="KW-1185">Reference proteome</keyword>
<evidence type="ECO:0000313" key="7">
    <source>
        <dbReference type="Proteomes" id="UP001286456"/>
    </source>
</evidence>
<sequence length="1872" mass="205861">MSDSGSASSSGASSPLVSLQRSAEVPVPVPVTVPQPAEERPQTFDDDSNASKTADSGQFVQNSHDVYIGWRSPPPPPSPPPHQVAFDFVFIPSVYQDSYGRVGTGPTPQRTAERLITDQYAKRTVSDSRILHFMYASEDLLSGRKPRETIRSLALRLLRGVSDLRSRESTTRLIMFVADDLGGIILKDALVVAARNPASWADITEMSRVLVFGSCPHRSETALDMEDRLCSFLFANNEIGTTAINPLLPLIPGLAKAIMEVNGDFIASKTVLRSHIISIFGSASSYRQGISGKIADGYSGILDVAFERPVAGHQTGQIGPLRHLPGYLALQYTTFLMRSIRGVQFVLRFGLAKKVLEMEDALITLASPIYPLLRSRQPKTVAHQSPEFQTWLNYPGPQLLYVHGGKNIRLEAEQLFNILDTGTKTGNPATRNVILYFSFDPSDVRFSSIKNMATTFLAQIICHYPRIDGEARSIFNRLLQFRSWTEFDLILWLEYFSCSPELDEVTYVLNNFDQCNQESRQVFLDRFFCVAQGSERPWKIVVTSQVPGALLSELPHPSCVTLLNLTLSENKPPESLNVEDLTQDLCRLRPEIATRRIRALVQQQLSGIIELDPLVQSIICAQSLAQDRWPLETTIHDLFGSLGPVSGPDHVNQALASVISTVLRRVPDRETAGQLLTWILHAVRPLTIWELGVALTLEPYTIEGEHTDPVSALTPALAHLSLNIETWFAGLVTIHHNEVRIAHPRVRDVLLGRSGAVSSELSSYLWGHASDNIIQASHFRLASSCLSLLSRPIVQRHIEATWTGAEVASDTPKFSNEGHLVSYALQSWTHHLLLCSDGERSILRAKYLLSGLAPAWARGFWALSNPVTRQVTHPATLFPVLAGFGVADLVEPQDHQDATQGLLEAASNGRTQVVMDLLENDNFEFTEPILLDVLSSAAAYGNEATLLFLTDYISSRSKKPEGILWPPLLVSRAARLGLDHFTEKLLQLGCSSGNIDMHSPLWNAVDCRRVTTVRMLLRNGADVKPKQMGGRTVLDYSAMLGYADIAKTILEERGDIIEGVDESDLTPLYFACLYGKHHTVHELLSHGADPNMGINPDTDVWTPLVAASHSGFQKTVELLVKHSANPNMPGPRTLGTRPPARGTPLRHAAINGHVGVCRLLLDNGADPNHSTITPPLTHQVIERAYRNDGCVDVLRLILQKGADANAKDKRGTPVLTRAIIHLQEQLKILPGRIVPASWEAIWPLLLEHGADVNLADHAGKGPLFYAIEARQAPLVKALLEKGADVNELSKDGETPVCVAATSSEEILRMLLEKGADPDLGTNNKHQTALMRAAESDEDGNQLEILLEYSPNVDRQGDSPGRFKGWTALNYAVSRATNWYRPIQLLAEHGAGFRHKDQYGDTVLHDAASRISLRAILEFLPRFDVNETNDDGETALHNSLIPLDNLRRLINAGAKVDAQDSDGYTPLSLAAAHDKEQNVLYLLRNGADINLGSQTSGAALHLAARSSHLNMVKLLIEKGADVNRIVSGIPGTPLQAACLPWARNEEDHTEDIVRHLIESGAKVDGEGGLLGHPLNAAALISPPAVIDLLLEKGGLVHKGDFMERIPIHFAAFHGIEAFERVLSAGNTADVMARDALGRNALHWAAQAARTSVVERILSLFSDAPIESMVDAPDIDGWTPLCWAARGIKGWIDDFRAAGQEEQAVVMRLLLEHGADRDIAVRVEGQDQEWTPTMIARYSNAQQDIVELLEHGPDGRSGDDSSESDAENSEAADVASGEPEGEDSASAPKLMTKRWKFNYCDACLCLLYGFRYNCKTCIHEFDLCFKCYPHRARFHDLPDHEWEQLGPEYEEVKDDSDESDSESDSTSTSSSDSD</sequence>
<evidence type="ECO:0000259" key="5">
    <source>
        <dbReference type="Pfam" id="PF24883"/>
    </source>
</evidence>
<reference evidence="6" key="2">
    <citation type="submission" date="2023-06" db="EMBL/GenBank/DDBJ databases">
        <authorList>
            <consortium name="Lawrence Berkeley National Laboratory"/>
            <person name="Haridas S."/>
            <person name="Hensen N."/>
            <person name="Bonometti L."/>
            <person name="Westerberg I."/>
            <person name="Brannstrom I.O."/>
            <person name="Guillou S."/>
            <person name="Cros-Aarteil S."/>
            <person name="Calhoun S."/>
            <person name="Kuo A."/>
            <person name="Mondo S."/>
            <person name="Pangilinan J."/>
            <person name="Riley R."/>
            <person name="Labutti K."/>
            <person name="Andreopoulos B."/>
            <person name="Lipzen A."/>
            <person name="Chen C."/>
            <person name="Yanf M."/>
            <person name="Daum C."/>
            <person name="Ng V."/>
            <person name="Clum A."/>
            <person name="Steindorff A."/>
            <person name="Ohm R."/>
            <person name="Martin F."/>
            <person name="Silar P."/>
            <person name="Natvig D."/>
            <person name="Lalanne C."/>
            <person name="Gautier V."/>
            <person name="Ament-Velasquez S.L."/>
            <person name="Kruys A."/>
            <person name="Hutchinson M.I."/>
            <person name="Powell A.J."/>
            <person name="Barry K."/>
            <person name="Miller A.N."/>
            <person name="Grigoriev I.V."/>
            <person name="Debuchy R."/>
            <person name="Gladieux P."/>
            <person name="Thoren M.H."/>
            <person name="Johannesson H."/>
        </authorList>
    </citation>
    <scope>NUCLEOTIDE SEQUENCE</scope>
    <source>
        <strain evidence="6">SMH4131-1</strain>
    </source>
</reference>
<feature type="region of interest" description="Disordered" evidence="4">
    <location>
        <begin position="1"/>
        <end position="58"/>
    </location>
</feature>
<dbReference type="PANTHER" id="PTHR24123">
    <property type="entry name" value="ANKYRIN REPEAT-CONTAINING"/>
    <property type="match status" value="1"/>
</dbReference>
<feature type="repeat" description="ANK" evidence="3">
    <location>
        <begin position="1258"/>
        <end position="1290"/>
    </location>
</feature>
<dbReference type="SMART" id="SM00248">
    <property type="entry name" value="ANK"/>
    <property type="match status" value="16"/>
</dbReference>
<dbReference type="PANTHER" id="PTHR24123:SF33">
    <property type="entry name" value="PROTEIN HOS4"/>
    <property type="match status" value="1"/>
</dbReference>
<dbReference type="PROSITE" id="PS50088">
    <property type="entry name" value="ANK_REPEAT"/>
    <property type="match status" value="5"/>
</dbReference>
<dbReference type="InterPro" id="IPR036770">
    <property type="entry name" value="Ankyrin_rpt-contain_sf"/>
</dbReference>
<accession>A0AAE0M612</accession>
<gene>
    <name evidence="6" type="ORF">B0T19DRAFT_434260</name>
</gene>
<dbReference type="Gene3D" id="1.25.40.20">
    <property type="entry name" value="Ankyrin repeat-containing domain"/>
    <property type="match status" value="4"/>
</dbReference>
<dbReference type="SUPFAM" id="SSF48403">
    <property type="entry name" value="Ankyrin repeat"/>
    <property type="match status" value="3"/>
</dbReference>
<organism evidence="6 7">
    <name type="scientific">Cercophora scortea</name>
    <dbReference type="NCBI Taxonomy" id="314031"/>
    <lineage>
        <taxon>Eukaryota</taxon>
        <taxon>Fungi</taxon>
        <taxon>Dikarya</taxon>
        <taxon>Ascomycota</taxon>
        <taxon>Pezizomycotina</taxon>
        <taxon>Sordariomycetes</taxon>
        <taxon>Sordariomycetidae</taxon>
        <taxon>Sordariales</taxon>
        <taxon>Lasiosphaeriaceae</taxon>
        <taxon>Cercophora</taxon>
    </lineage>
</organism>
<feature type="repeat" description="ANK" evidence="3">
    <location>
        <begin position="1063"/>
        <end position="1095"/>
    </location>
</feature>
<feature type="compositionally biased region" description="Basic and acidic residues" evidence="4">
    <location>
        <begin position="1748"/>
        <end position="1757"/>
    </location>
</feature>
<feature type="compositionally biased region" description="Acidic residues" evidence="4">
    <location>
        <begin position="1758"/>
        <end position="1768"/>
    </location>
</feature>
<dbReference type="InterPro" id="IPR051165">
    <property type="entry name" value="Multifunctional_ANK_Repeat"/>
</dbReference>
<dbReference type="EMBL" id="JAUEPO010000006">
    <property type="protein sequence ID" value="KAK3320315.1"/>
    <property type="molecule type" value="Genomic_DNA"/>
</dbReference>
<feature type="repeat" description="ANK" evidence="3">
    <location>
        <begin position="1461"/>
        <end position="1493"/>
    </location>
</feature>
<dbReference type="Proteomes" id="UP001286456">
    <property type="component" value="Unassembled WGS sequence"/>
</dbReference>
<dbReference type="InterPro" id="IPR056884">
    <property type="entry name" value="NPHP3-like_N"/>
</dbReference>
<name>A0AAE0M612_9PEZI</name>
<feature type="region of interest" description="Disordered" evidence="4">
    <location>
        <begin position="1748"/>
        <end position="1785"/>
    </location>
</feature>
<dbReference type="Pfam" id="PF00023">
    <property type="entry name" value="Ank"/>
    <property type="match status" value="1"/>
</dbReference>
<evidence type="ECO:0000256" key="3">
    <source>
        <dbReference type="PROSITE-ProRule" id="PRU00023"/>
    </source>
</evidence>
<dbReference type="PROSITE" id="PS50297">
    <property type="entry name" value="ANK_REP_REGION"/>
    <property type="match status" value="5"/>
</dbReference>
<comment type="caution">
    <text evidence="6">The sequence shown here is derived from an EMBL/GenBank/DDBJ whole genome shotgun (WGS) entry which is preliminary data.</text>
</comment>
<protein>
    <submittedName>
        <fullName evidence="6">Ankyrin repeat-containing domain protein</fullName>
    </submittedName>
</protein>
<feature type="repeat" description="ANK" evidence="3">
    <location>
        <begin position="1494"/>
        <end position="1526"/>
    </location>
</feature>
<keyword evidence="1" id="KW-0677">Repeat</keyword>
<dbReference type="Pfam" id="PF12796">
    <property type="entry name" value="Ank_2"/>
    <property type="match status" value="4"/>
</dbReference>
<feature type="domain" description="Nephrocystin 3-like N-terminal" evidence="5">
    <location>
        <begin position="384"/>
        <end position="544"/>
    </location>
</feature>
<dbReference type="Pfam" id="PF24883">
    <property type="entry name" value="NPHP3_N"/>
    <property type="match status" value="1"/>
</dbReference>
<keyword evidence="2 3" id="KW-0040">ANK repeat</keyword>